<dbReference type="HOGENOM" id="CLU_011910_0_0_1"/>
<dbReference type="PANTHER" id="PTHR47654:SF3">
    <property type="entry name" value="ZN(II)2CYS6 TRANSCRIPTION FACTOR (EUROFUNG)"/>
    <property type="match status" value="1"/>
</dbReference>
<organism evidence="4 5">
    <name type="scientific">Penicillium italicum</name>
    <name type="common">Blue mold</name>
    <dbReference type="NCBI Taxonomy" id="40296"/>
    <lineage>
        <taxon>Eukaryota</taxon>
        <taxon>Fungi</taxon>
        <taxon>Dikarya</taxon>
        <taxon>Ascomycota</taxon>
        <taxon>Pezizomycotina</taxon>
        <taxon>Eurotiomycetes</taxon>
        <taxon>Eurotiomycetidae</taxon>
        <taxon>Eurotiales</taxon>
        <taxon>Aspergillaceae</taxon>
        <taxon>Penicillium</taxon>
    </lineage>
</organism>
<protein>
    <submittedName>
        <fullName evidence="4">Transcription factor, fungi</fullName>
    </submittedName>
</protein>
<dbReference type="CDD" id="cd12148">
    <property type="entry name" value="fungal_TF_MHR"/>
    <property type="match status" value="1"/>
</dbReference>
<dbReference type="SMART" id="SM00906">
    <property type="entry name" value="Fungal_trans"/>
    <property type="match status" value="1"/>
</dbReference>
<keyword evidence="1" id="KW-0539">Nucleus</keyword>
<name>A0A0A2KC05_PENIT</name>
<dbReference type="EMBL" id="JQGA01001585">
    <property type="protein sequence ID" value="KGO64406.1"/>
    <property type="molecule type" value="Genomic_DNA"/>
</dbReference>
<feature type="region of interest" description="Disordered" evidence="2">
    <location>
        <begin position="30"/>
        <end position="69"/>
    </location>
</feature>
<evidence type="ECO:0000313" key="4">
    <source>
        <dbReference type="EMBL" id="KGO64406.1"/>
    </source>
</evidence>
<dbReference type="InterPro" id="IPR053230">
    <property type="entry name" value="Trans_reg_galc"/>
</dbReference>
<comment type="caution">
    <text evidence="4">The sequence shown here is derived from an EMBL/GenBank/DDBJ whole genome shotgun (WGS) entry which is preliminary data.</text>
</comment>
<evidence type="ECO:0000256" key="2">
    <source>
        <dbReference type="SAM" id="MobiDB-lite"/>
    </source>
</evidence>
<dbReference type="OrthoDB" id="5296287at2759"/>
<evidence type="ECO:0000259" key="3">
    <source>
        <dbReference type="SMART" id="SM00906"/>
    </source>
</evidence>
<dbReference type="InterPro" id="IPR007219">
    <property type="entry name" value="XnlR_reg_dom"/>
</dbReference>
<dbReference type="GO" id="GO:0003677">
    <property type="term" value="F:DNA binding"/>
    <property type="evidence" value="ECO:0007669"/>
    <property type="project" value="InterPro"/>
</dbReference>
<dbReference type="Pfam" id="PF04082">
    <property type="entry name" value="Fungal_trans"/>
    <property type="match status" value="1"/>
</dbReference>
<reference evidence="4 5" key="1">
    <citation type="journal article" date="2015" name="Mol. Plant Microbe Interact.">
        <title>Genome, transcriptome, and functional analyses of Penicillium expansum provide new insights into secondary metabolism and pathogenicity.</title>
        <authorList>
            <person name="Ballester A.R."/>
            <person name="Marcet-Houben M."/>
            <person name="Levin E."/>
            <person name="Sela N."/>
            <person name="Selma-Lazaro C."/>
            <person name="Carmona L."/>
            <person name="Wisniewski M."/>
            <person name="Droby S."/>
            <person name="Gonzalez-Candelas L."/>
            <person name="Gabaldon T."/>
        </authorList>
    </citation>
    <scope>NUCLEOTIDE SEQUENCE [LARGE SCALE GENOMIC DNA]</scope>
    <source>
        <strain evidence="4 5">PHI-1</strain>
    </source>
</reference>
<feature type="region of interest" description="Disordered" evidence="2">
    <location>
        <begin position="641"/>
        <end position="681"/>
    </location>
</feature>
<feature type="compositionally biased region" description="Low complexity" evidence="2">
    <location>
        <begin position="646"/>
        <end position="657"/>
    </location>
</feature>
<dbReference type="GO" id="GO:0008270">
    <property type="term" value="F:zinc ion binding"/>
    <property type="evidence" value="ECO:0007669"/>
    <property type="project" value="InterPro"/>
</dbReference>
<sequence length="744" mass="82470">MGRSLSNACRAEDLKIGLHVLRELATVVDNANGNATGPSPKPTVNERPDSPSSASSSSLGSLDGMDSVNEDLNRSEASRATGYIGKNSEIAWMQRLVSDATKQDHHGVALGDHLHHQPHQRPVEDSIASTNYYLDHYHLHEPNETSSFSLPPKALADQLLHTYFNHVHVSLPIIRQDLFTKQYCRVFSKNPINPGRKWLAVLNMIFAISSQIHRLSQEIAQSNGEEKMFFGRAKSLNISENVIYDHADLQQIQAEALMAFYLLSLSQINRSWKMIGIATRSAIALGLNLRITNERFDLESKESRKRLWWSIFYLEHILSVMTGRVSYLGDGCCTVSPPMPSVKPECLVPGCLVPSPGDLGHACLAQGYDIQWTNSLQHEHLASQQEWLKAIGTSPSSYFFYLVDLIMITQTITNRVYSTDILQNGWAQAESRIGLYSKKLDQWVSGLHTSFAFEGSHGGPLSGTPSQNQVSLALHYYSARIILNRPCLTLPKIDQENGARLPRSRFSNSTTLACLRASLGLIAVLPKQPDMDWAHNVAPWWCLLHFVMQSTTVLLLQMSIGPVPVKSHKNATAEISAGAPGTTESRDNLLASAKKALRWLHCLGMSDESARRAFELCNSSIRRIALTKDLDLDGVPFTTAQAPGFSHSSQQQRSSLSVEASRLPSLPQDQGSHDRRSSQQMNAYDERGDHALFPESIEAQTSSASLRYHSAVLDTDIDMQESISNTSDFALEEMLLTIMGSNVQ</sequence>
<dbReference type="Proteomes" id="UP000030104">
    <property type="component" value="Unassembled WGS sequence"/>
</dbReference>
<proteinExistence type="predicted"/>
<feature type="domain" description="Xylanolytic transcriptional activator regulatory" evidence="3">
    <location>
        <begin position="271"/>
        <end position="344"/>
    </location>
</feature>
<dbReference type="AlphaFoldDB" id="A0A0A2KC05"/>
<dbReference type="GO" id="GO:0006351">
    <property type="term" value="P:DNA-templated transcription"/>
    <property type="evidence" value="ECO:0007669"/>
    <property type="project" value="InterPro"/>
</dbReference>
<evidence type="ECO:0000256" key="1">
    <source>
        <dbReference type="ARBA" id="ARBA00023242"/>
    </source>
</evidence>
<dbReference type="PANTHER" id="PTHR47654">
    <property type="entry name" value="ZN(II)2CYS6 TRANSCRIPTION FACTOR (EUROFUNG)-RELATED"/>
    <property type="match status" value="1"/>
</dbReference>
<accession>A0A0A2KC05</accession>
<feature type="compositionally biased region" description="Low complexity" evidence="2">
    <location>
        <begin position="50"/>
        <end position="67"/>
    </location>
</feature>
<gene>
    <name evidence="4" type="ORF">PITC_022560</name>
</gene>
<dbReference type="PhylomeDB" id="A0A0A2KC05"/>
<keyword evidence="5" id="KW-1185">Reference proteome</keyword>
<dbReference type="OMA" id="INPGRKW"/>
<evidence type="ECO:0000313" key="5">
    <source>
        <dbReference type="Proteomes" id="UP000030104"/>
    </source>
</evidence>